<dbReference type="AlphaFoldDB" id="A0A5C6DT56"/>
<dbReference type="RefSeq" id="WP_231615582.1">
    <property type="nucleotide sequence ID" value="NZ_SJPV01000003.1"/>
</dbReference>
<dbReference type="EMBL" id="SJPV01000003">
    <property type="protein sequence ID" value="TWU39485.1"/>
    <property type="molecule type" value="Genomic_DNA"/>
</dbReference>
<comment type="caution">
    <text evidence="1">The sequence shown here is derived from an EMBL/GenBank/DDBJ whole genome shotgun (WGS) entry which is preliminary data.</text>
</comment>
<protein>
    <submittedName>
        <fullName evidence="1">Uncharacterized protein</fullName>
    </submittedName>
</protein>
<sequence>MAWDAATADVPEKDRITYELQMMVPVLLANAVNAPDGSFSHFRSFDDPSWVNPLTADGYSFVKETQDRIASLDYFKNQMDPVRYLADRSFWSSFQDNLREAGVA</sequence>
<name>A0A5C6DT56_9BACT</name>
<gene>
    <name evidence="1" type="ORF">Poly41_23090</name>
</gene>
<keyword evidence="2" id="KW-1185">Reference proteome</keyword>
<proteinExistence type="predicted"/>
<dbReference type="Proteomes" id="UP000319143">
    <property type="component" value="Unassembled WGS sequence"/>
</dbReference>
<reference evidence="1 2" key="1">
    <citation type="submission" date="2019-02" db="EMBL/GenBank/DDBJ databases">
        <title>Deep-cultivation of Planctomycetes and their phenomic and genomic characterization uncovers novel biology.</title>
        <authorList>
            <person name="Wiegand S."/>
            <person name="Jogler M."/>
            <person name="Boedeker C."/>
            <person name="Pinto D."/>
            <person name="Vollmers J."/>
            <person name="Rivas-Marin E."/>
            <person name="Kohn T."/>
            <person name="Peeters S.H."/>
            <person name="Heuer A."/>
            <person name="Rast P."/>
            <person name="Oberbeckmann S."/>
            <person name="Bunk B."/>
            <person name="Jeske O."/>
            <person name="Meyerdierks A."/>
            <person name="Storesund J.E."/>
            <person name="Kallscheuer N."/>
            <person name="Luecker S."/>
            <person name="Lage O.M."/>
            <person name="Pohl T."/>
            <person name="Merkel B.J."/>
            <person name="Hornburger P."/>
            <person name="Mueller R.-W."/>
            <person name="Bruemmer F."/>
            <person name="Labrenz M."/>
            <person name="Spormann A.M."/>
            <person name="Op Den Camp H."/>
            <person name="Overmann J."/>
            <person name="Amann R."/>
            <person name="Jetten M.S.M."/>
            <person name="Mascher T."/>
            <person name="Medema M.H."/>
            <person name="Devos D.P."/>
            <person name="Kaster A.-K."/>
            <person name="Ovreas L."/>
            <person name="Rohde M."/>
            <person name="Galperin M.Y."/>
            <person name="Jogler C."/>
        </authorList>
    </citation>
    <scope>NUCLEOTIDE SEQUENCE [LARGE SCALE GENOMIC DNA]</scope>
    <source>
        <strain evidence="1 2">Poly41</strain>
    </source>
</reference>
<evidence type="ECO:0000313" key="2">
    <source>
        <dbReference type="Proteomes" id="UP000319143"/>
    </source>
</evidence>
<evidence type="ECO:0000313" key="1">
    <source>
        <dbReference type="EMBL" id="TWU39485.1"/>
    </source>
</evidence>
<organism evidence="1 2">
    <name type="scientific">Novipirellula artificiosorum</name>
    <dbReference type="NCBI Taxonomy" id="2528016"/>
    <lineage>
        <taxon>Bacteria</taxon>
        <taxon>Pseudomonadati</taxon>
        <taxon>Planctomycetota</taxon>
        <taxon>Planctomycetia</taxon>
        <taxon>Pirellulales</taxon>
        <taxon>Pirellulaceae</taxon>
        <taxon>Novipirellula</taxon>
    </lineage>
</organism>
<accession>A0A5C6DT56</accession>